<dbReference type="eggNOG" id="COG1595">
    <property type="taxonomic scope" value="Bacteria"/>
</dbReference>
<keyword evidence="2" id="KW-0805">Transcription regulation</keyword>
<dbReference type="KEGG" id="scl:sce2365"/>
<dbReference type="InterPro" id="IPR014284">
    <property type="entry name" value="RNA_pol_sigma-70_dom"/>
</dbReference>
<dbReference type="InterPro" id="IPR039425">
    <property type="entry name" value="RNA_pol_sigma-70-like"/>
</dbReference>
<dbReference type="AlphaFoldDB" id="A9G1L9"/>
<evidence type="ECO:0000259" key="5">
    <source>
        <dbReference type="Pfam" id="PF04542"/>
    </source>
</evidence>
<dbReference type="GO" id="GO:0006352">
    <property type="term" value="P:DNA-templated transcription initiation"/>
    <property type="evidence" value="ECO:0007669"/>
    <property type="project" value="InterPro"/>
</dbReference>
<name>A9G1L9_SORC5</name>
<dbReference type="GO" id="GO:0003677">
    <property type="term" value="F:DNA binding"/>
    <property type="evidence" value="ECO:0007669"/>
    <property type="project" value="InterPro"/>
</dbReference>
<keyword evidence="8" id="KW-1185">Reference proteome</keyword>
<organism evidence="7 8">
    <name type="scientific">Sorangium cellulosum (strain So ce56)</name>
    <name type="common">Polyangium cellulosum (strain So ce56)</name>
    <dbReference type="NCBI Taxonomy" id="448385"/>
    <lineage>
        <taxon>Bacteria</taxon>
        <taxon>Pseudomonadati</taxon>
        <taxon>Myxococcota</taxon>
        <taxon>Polyangia</taxon>
        <taxon>Polyangiales</taxon>
        <taxon>Polyangiaceae</taxon>
        <taxon>Sorangium</taxon>
    </lineage>
</organism>
<dbReference type="Pfam" id="PF04542">
    <property type="entry name" value="Sigma70_r2"/>
    <property type="match status" value="1"/>
</dbReference>
<evidence type="ECO:0000256" key="4">
    <source>
        <dbReference type="ARBA" id="ARBA00023163"/>
    </source>
</evidence>
<dbReference type="InterPro" id="IPR036388">
    <property type="entry name" value="WH-like_DNA-bd_sf"/>
</dbReference>
<dbReference type="InterPro" id="IPR013324">
    <property type="entry name" value="RNA_pol_sigma_r3/r4-like"/>
</dbReference>
<dbReference type="NCBIfam" id="TIGR02937">
    <property type="entry name" value="sigma70-ECF"/>
    <property type="match status" value="1"/>
</dbReference>
<keyword evidence="4" id="KW-0804">Transcription</keyword>
<proteinExistence type="inferred from homology"/>
<dbReference type="InterPro" id="IPR013325">
    <property type="entry name" value="RNA_pol_sigma_r2"/>
</dbReference>
<gene>
    <name evidence="7" type="ordered locus">sce2365</name>
</gene>
<feature type="domain" description="RNA polymerase sigma factor 70 region 4 type 2" evidence="6">
    <location>
        <begin position="133"/>
        <end position="184"/>
    </location>
</feature>
<evidence type="ECO:0000256" key="3">
    <source>
        <dbReference type="ARBA" id="ARBA00023082"/>
    </source>
</evidence>
<protein>
    <submittedName>
        <fullName evidence="7">ECF-family RNA polymerase sigma factor</fullName>
    </submittedName>
</protein>
<dbReference type="PANTHER" id="PTHR43133:SF46">
    <property type="entry name" value="RNA POLYMERASE SIGMA-70 FACTOR ECF SUBFAMILY"/>
    <property type="match status" value="1"/>
</dbReference>
<dbReference type="SUPFAM" id="SSF88659">
    <property type="entry name" value="Sigma3 and sigma4 domains of RNA polymerase sigma factors"/>
    <property type="match status" value="1"/>
</dbReference>
<dbReference type="HOGENOM" id="CLU_047691_3_0_7"/>
<reference evidence="7 8" key="1">
    <citation type="journal article" date="2007" name="Nat. Biotechnol.">
        <title>Complete genome sequence of the myxobacterium Sorangium cellulosum.</title>
        <authorList>
            <person name="Schneiker S."/>
            <person name="Perlova O."/>
            <person name="Kaiser O."/>
            <person name="Gerth K."/>
            <person name="Alici A."/>
            <person name="Altmeyer M.O."/>
            <person name="Bartels D."/>
            <person name="Bekel T."/>
            <person name="Beyer S."/>
            <person name="Bode E."/>
            <person name="Bode H.B."/>
            <person name="Bolten C.J."/>
            <person name="Choudhuri J.V."/>
            <person name="Doss S."/>
            <person name="Elnakady Y.A."/>
            <person name="Frank B."/>
            <person name="Gaigalat L."/>
            <person name="Goesmann A."/>
            <person name="Groeger C."/>
            <person name="Gross F."/>
            <person name="Jelsbak L."/>
            <person name="Jelsbak L."/>
            <person name="Kalinowski J."/>
            <person name="Kegler C."/>
            <person name="Knauber T."/>
            <person name="Konietzny S."/>
            <person name="Kopp M."/>
            <person name="Krause L."/>
            <person name="Krug D."/>
            <person name="Linke B."/>
            <person name="Mahmud T."/>
            <person name="Martinez-Arias R."/>
            <person name="McHardy A.C."/>
            <person name="Merai M."/>
            <person name="Meyer F."/>
            <person name="Mormann S."/>
            <person name="Munoz-Dorado J."/>
            <person name="Perez J."/>
            <person name="Pradella S."/>
            <person name="Rachid S."/>
            <person name="Raddatz G."/>
            <person name="Rosenau F."/>
            <person name="Rueckert C."/>
            <person name="Sasse F."/>
            <person name="Scharfe M."/>
            <person name="Schuster S.C."/>
            <person name="Suen G."/>
            <person name="Treuner-Lange A."/>
            <person name="Velicer G.J."/>
            <person name="Vorholter F.-J."/>
            <person name="Weissman K.J."/>
            <person name="Welch R.D."/>
            <person name="Wenzel S.C."/>
            <person name="Whitworth D.E."/>
            <person name="Wilhelm S."/>
            <person name="Wittmann C."/>
            <person name="Bloecker H."/>
            <person name="Puehler A."/>
            <person name="Mueller R."/>
        </authorList>
    </citation>
    <scope>NUCLEOTIDE SEQUENCE [LARGE SCALE GENOMIC DNA]</scope>
    <source>
        <strain evidence="8">So ce56</strain>
    </source>
</reference>
<dbReference type="Proteomes" id="UP000002139">
    <property type="component" value="Chromosome"/>
</dbReference>
<feature type="domain" description="RNA polymerase sigma-70 region 2" evidence="5">
    <location>
        <begin position="38"/>
        <end position="101"/>
    </location>
</feature>
<comment type="similarity">
    <text evidence="1">Belongs to the sigma-70 factor family. ECF subfamily.</text>
</comment>
<evidence type="ECO:0000256" key="1">
    <source>
        <dbReference type="ARBA" id="ARBA00010641"/>
    </source>
</evidence>
<dbReference type="GO" id="GO:0016987">
    <property type="term" value="F:sigma factor activity"/>
    <property type="evidence" value="ECO:0007669"/>
    <property type="project" value="UniProtKB-KW"/>
</dbReference>
<evidence type="ECO:0000256" key="2">
    <source>
        <dbReference type="ARBA" id="ARBA00023015"/>
    </source>
</evidence>
<evidence type="ECO:0000313" key="8">
    <source>
        <dbReference type="Proteomes" id="UP000002139"/>
    </source>
</evidence>
<evidence type="ECO:0000313" key="7">
    <source>
        <dbReference type="EMBL" id="CAN92524.1"/>
    </source>
</evidence>
<dbReference type="Gene3D" id="1.10.10.10">
    <property type="entry name" value="Winged helix-like DNA-binding domain superfamily/Winged helix DNA-binding domain"/>
    <property type="match status" value="1"/>
</dbReference>
<dbReference type="PANTHER" id="PTHR43133">
    <property type="entry name" value="RNA POLYMERASE ECF-TYPE SIGMA FACTO"/>
    <property type="match status" value="1"/>
</dbReference>
<dbReference type="EMBL" id="AM746676">
    <property type="protein sequence ID" value="CAN92524.1"/>
    <property type="molecule type" value="Genomic_DNA"/>
</dbReference>
<evidence type="ECO:0000259" key="6">
    <source>
        <dbReference type="Pfam" id="PF08281"/>
    </source>
</evidence>
<dbReference type="Gene3D" id="1.10.1740.10">
    <property type="match status" value="1"/>
</dbReference>
<keyword evidence="3" id="KW-0731">Sigma factor</keyword>
<sequence>MMKDPRAAGIQFSVEQCLRADVLRDAKQPPRSLVALHAEHGSFVWATLQRFGIQHPDLEDAFQDVFVVVQQRLPSFDWACPITTWLFAICRRVASSHRRRAHTRRERLGKVMDDVPDSARGPEEITSSREARLQIEGILEAMDLDRRAVFVMFEIEEMPCDEIARLVGVPVGTVYSRLHAARKEFATLLKKSEAERARRGAR</sequence>
<dbReference type="InterPro" id="IPR013249">
    <property type="entry name" value="RNA_pol_sigma70_r4_t2"/>
</dbReference>
<dbReference type="InterPro" id="IPR007627">
    <property type="entry name" value="RNA_pol_sigma70_r2"/>
</dbReference>
<dbReference type="Pfam" id="PF08281">
    <property type="entry name" value="Sigma70_r4_2"/>
    <property type="match status" value="1"/>
</dbReference>
<accession>A9G1L9</accession>
<dbReference type="STRING" id="448385.sce2365"/>
<dbReference type="SUPFAM" id="SSF88946">
    <property type="entry name" value="Sigma2 domain of RNA polymerase sigma factors"/>
    <property type="match status" value="1"/>
</dbReference>